<keyword evidence="7" id="KW-0472">Membrane</keyword>
<organism evidence="10 11">
    <name type="scientific">Cryptosporangium arvum DSM 44712</name>
    <dbReference type="NCBI Taxonomy" id="927661"/>
    <lineage>
        <taxon>Bacteria</taxon>
        <taxon>Bacillati</taxon>
        <taxon>Actinomycetota</taxon>
        <taxon>Actinomycetes</taxon>
        <taxon>Cryptosporangiales</taxon>
        <taxon>Cryptosporangiaceae</taxon>
        <taxon>Cryptosporangium</taxon>
    </lineage>
</organism>
<evidence type="ECO:0000313" key="11">
    <source>
        <dbReference type="Proteomes" id="UP000021053"/>
    </source>
</evidence>
<feature type="coiled-coil region" evidence="6">
    <location>
        <begin position="681"/>
        <end position="708"/>
    </location>
</feature>
<feature type="domain" description="HAMP" evidence="9">
    <location>
        <begin position="399"/>
        <end position="451"/>
    </location>
</feature>
<dbReference type="PATRIC" id="fig|927661.3.peg.665"/>
<dbReference type="PROSITE" id="PS50111">
    <property type="entry name" value="CHEMOTAXIS_TRANSDUC_2"/>
    <property type="match status" value="1"/>
</dbReference>
<dbReference type="Pfam" id="PF00015">
    <property type="entry name" value="MCPsignal"/>
    <property type="match status" value="1"/>
</dbReference>
<keyword evidence="1 7" id="KW-0812">Transmembrane</keyword>
<dbReference type="Pfam" id="PF17201">
    <property type="entry name" value="Cache_3-Cache_2"/>
    <property type="match status" value="1"/>
</dbReference>
<name>A0A010YWV0_9ACTN</name>
<dbReference type="InterPro" id="IPR033462">
    <property type="entry name" value="Cache_3-Cache_2"/>
</dbReference>
<dbReference type="Pfam" id="PF00672">
    <property type="entry name" value="HAMP"/>
    <property type="match status" value="1"/>
</dbReference>
<evidence type="ECO:0000256" key="6">
    <source>
        <dbReference type="SAM" id="Coils"/>
    </source>
</evidence>
<sequence>MPSFVRAFSGLQMKHRLLALGVGGVVTTAIVLVIVGAWQTNAFSEHARENVSALTTADLDHVAQGVDRLTTTAGSGIQAQVNRGMTVALAELGQRGGVRLAPATASWTATNQTTQAKRSVTLPRLLVGGTWLGQNRNLSVRTPLVDDIYGMVGGTVTVFQRMNSAGDLLRVATNVKAKTGNRAIGTFIPATAADGTPNAVASAIKSGKPYRGVAKVVDTWQVSAYNPLKNSAGQVIGAIYVGTPQSEATASLREAIAATKVGENGGVTVYSTLTADKGRVIAATDPDRVGADALEDKDADGNAYVQDIIERATALEPNQTTNVFYRLPGISTDTPARTQVAVSYYAAYGWAIEVASYLPDHAAAIDEINSGRSTMLWAFVIAGLLLALVGGVVAWVWARSISARMERLTASIVGLSRRDLTVDVSVDGGDEIGRMGTALRTAITELRGLLSGISGASLEVAGAAERVTVAGSALAGSSTRASEQTGDATQAAAAVSENVQLVSESSEQMGAAIAEITTNAQEAAGVARESVTLSQQAGEVIAKLGESGNRIAEVVKAINGIAEQTNLLALNATIEAARAGESGKGFAVVASEVKDLAQETARATEDVTARVEEIAADTRLAVTAIEGISESIARVNDFQTAIAAAVEEQTAATGEMSRNVNVAADRSNEIARNLGEVLNTVDTTRNAVQDSRQAAEELNATARHLTELVARFTL</sequence>
<evidence type="ECO:0000256" key="5">
    <source>
        <dbReference type="PROSITE-ProRule" id="PRU00284"/>
    </source>
</evidence>
<dbReference type="InterPro" id="IPR029151">
    <property type="entry name" value="Sensor-like_sf"/>
</dbReference>
<evidence type="ECO:0000256" key="1">
    <source>
        <dbReference type="ARBA" id="ARBA00022692"/>
    </source>
</evidence>
<comment type="similarity">
    <text evidence="4">Belongs to the methyl-accepting chemotaxis (MCP) protein family.</text>
</comment>
<dbReference type="SUPFAM" id="SSF103190">
    <property type="entry name" value="Sensory domain-like"/>
    <property type="match status" value="1"/>
</dbReference>
<evidence type="ECO:0000259" key="8">
    <source>
        <dbReference type="PROSITE" id="PS50111"/>
    </source>
</evidence>
<dbReference type="Gene3D" id="1.10.287.950">
    <property type="entry name" value="Methyl-accepting chemotaxis protein"/>
    <property type="match status" value="1"/>
</dbReference>
<dbReference type="SUPFAM" id="SSF58104">
    <property type="entry name" value="Methyl-accepting chemotaxis protein (MCP) signaling domain"/>
    <property type="match status" value="1"/>
</dbReference>
<feature type="transmembrane region" description="Helical" evidence="7">
    <location>
        <begin position="375"/>
        <end position="398"/>
    </location>
</feature>
<reference evidence="10 11" key="1">
    <citation type="submission" date="2013-07" db="EMBL/GenBank/DDBJ databases">
        <authorList>
            <consortium name="DOE Joint Genome Institute"/>
            <person name="Eisen J."/>
            <person name="Huntemann M."/>
            <person name="Han J."/>
            <person name="Chen A."/>
            <person name="Kyrpides N."/>
            <person name="Mavromatis K."/>
            <person name="Markowitz V."/>
            <person name="Palaniappan K."/>
            <person name="Ivanova N."/>
            <person name="Schaumberg A."/>
            <person name="Pati A."/>
            <person name="Liolios K."/>
            <person name="Nordberg H.P."/>
            <person name="Cantor M.N."/>
            <person name="Hua S.X."/>
            <person name="Woyke T."/>
        </authorList>
    </citation>
    <scope>NUCLEOTIDE SEQUENCE [LARGE SCALE GENOMIC DNA]</scope>
    <source>
        <strain evidence="10 11">DSM 44712</strain>
    </source>
</reference>
<evidence type="ECO:0000256" key="4">
    <source>
        <dbReference type="ARBA" id="ARBA00029447"/>
    </source>
</evidence>
<feature type="domain" description="Methyl-accepting transducer" evidence="8">
    <location>
        <begin position="463"/>
        <end position="699"/>
    </location>
</feature>
<keyword evidence="2 7" id="KW-1133">Transmembrane helix</keyword>
<gene>
    <name evidence="10" type="ORF">CryarDRAFT_0679</name>
</gene>
<dbReference type="GO" id="GO:0007165">
    <property type="term" value="P:signal transduction"/>
    <property type="evidence" value="ECO:0007669"/>
    <property type="project" value="UniProtKB-KW"/>
</dbReference>
<dbReference type="GO" id="GO:0016020">
    <property type="term" value="C:membrane"/>
    <property type="evidence" value="ECO:0007669"/>
    <property type="project" value="InterPro"/>
</dbReference>
<dbReference type="SMART" id="SM00283">
    <property type="entry name" value="MA"/>
    <property type="match status" value="1"/>
</dbReference>
<dbReference type="Gene3D" id="3.30.450.20">
    <property type="entry name" value="PAS domain"/>
    <property type="match status" value="1"/>
</dbReference>
<evidence type="ECO:0000313" key="10">
    <source>
        <dbReference type="EMBL" id="EXG79638.1"/>
    </source>
</evidence>
<dbReference type="EMBL" id="JFBT01000001">
    <property type="protein sequence ID" value="EXG79638.1"/>
    <property type="molecule type" value="Genomic_DNA"/>
</dbReference>
<evidence type="ECO:0000256" key="3">
    <source>
        <dbReference type="ARBA" id="ARBA00023224"/>
    </source>
</evidence>
<protein>
    <submittedName>
        <fullName evidence="10">Methyl-accepting chemotaxis protein</fullName>
    </submittedName>
</protein>
<evidence type="ECO:0000256" key="2">
    <source>
        <dbReference type="ARBA" id="ARBA00022989"/>
    </source>
</evidence>
<dbReference type="PANTHER" id="PTHR32089:SF112">
    <property type="entry name" value="LYSOZYME-LIKE PROTEIN-RELATED"/>
    <property type="match status" value="1"/>
</dbReference>
<evidence type="ECO:0000259" key="9">
    <source>
        <dbReference type="PROSITE" id="PS50885"/>
    </source>
</evidence>
<keyword evidence="11" id="KW-1185">Reference proteome</keyword>
<dbReference type="SMART" id="SM00304">
    <property type="entry name" value="HAMP"/>
    <property type="match status" value="1"/>
</dbReference>
<dbReference type="OrthoDB" id="1115140at2"/>
<dbReference type="PANTHER" id="PTHR32089">
    <property type="entry name" value="METHYL-ACCEPTING CHEMOTAXIS PROTEIN MCPB"/>
    <property type="match status" value="1"/>
</dbReference>
<dbReference type="InterPro" id="IPR003660">
    <property type="entry name" value="HAMP_dom"/>
</dbReference>
<keyword evidence="6" id="KW-0175">Coiled coil</keyword>
<dbReference type="Proteomes" id="UP000021053">
    <property type="component" value="Unassembled WGS sequence"/>
</dbReference>
<dbReference type="HOGENOM" id="CLU_000445_107_12_11"/>
<dbReference type="PROSITE" id="PS50885">
    <property type="entry name" value="HAMP"/>
    <property type="match status" value="1"/>
</dbReference>
<dbReference type="AlphaFoldDB" id="A0A010YWV0"/>
<dbReference type="InterPro" id="IPR004089">
    <property type="entry name" value="MCPsignal_dom"/>
</dbReference>
<evidence type="ECO:0000256" key="7">
    <source>
        <dbReference type="SAM" id="Phobius"/>
    </source>
</evidence>
<comment type="caution">
    <text evidence="10">The sequence shown here is derived from an EMBL/GenBank/DDBJ whole genome shotgun (WGS) entry which is preliminary data.</text>
</comment>
<accession>A0A010YWV0</accession>
<proteinExistence type="inferred from homology"/>
<feature type="transmembrane region" description="Helical" evidence="7">
    <location>
        <begin position="17"/>
        <end position="38"/>
    </location>
</feature>
<keyword evidence="3 5" id="KW-0807">Transducer</keyword>